<dbReference type="EMBL" id="FSRG01000004">
    <property type="protein sequence ID" value="SIN95761.1"/>
    <property type="molecule type" value="Genomic_DNA"/>
</dbReference>
<keyword evidence="1" id="KW-1133">Transmembrane helix</keyword>
<name>A0A1N6FKI2_9BACT</name>
<dbReference type="PROSITE" id="PS51832">
    <property type="entry name" value="HD_GYP"/>
    <property type="match status" value="1"/>
</dbReference>
<feature type="transmembrane region" description="Helical" evidence="1">
    <location>
        <begin position="29"/>
        <end position="48"/>
    </location>
</feature>
<sequence>MRTTSKEKTYFIPTYYTLFFSYFHFIQRIMFFLILFCIIFSITASYAAHPKNPKKILVIHSYSSNDTWTINTGKAIKDTLKENSPSTLLKFEYMDSKNYTDPSYLSSLALMYANKYAWIRPDGIIVTDNNALCFIRTYGSEIFPDVPIIACGINNAHPPSINSNIRSIIAEQADHLGTIQQAIQMRPYLRTIHIVGDESSTCTSLVKEIKTIASKLPPHITLNFTPHMTLKELKSFASSRKKHEIIYLLPHFKTKDNTFYPQGTIERELAKTSSVPIIVSWSFQLKTGVVGGKVLSAYNLGRQAAFTLIRLLAGQPVIPLQLDANIHKSIYDYRRLVTYNINPDTLPVEATFINRPESFFALHYKAIIPATVIITTLSLILFLTYNNLQKQIILRQNKERIIVLDQEVIETQKVIVSTLGEVIEARSQETGGHVQRVAKISRFLGERIGMQKKDLDLLEAASPMHDVGKIGIPESILHKPGKLTVEEFEVIKTHTSIGKDILEGSNKDLLQIACEIAYQHHERWDGNGYPNGLRENDISIFARITMLADVYDALSSERCYKDAWPQEQVFQYIASERAKAFDPHLVDIFTQYEEDIRRIRDQYLNINEIPLIKL</sequence>
<dbReference type="SMART" id="SM00471">
    <property type="entry name" value="HDc"/>
    <property type="match status" value="1"/>
</dbReference>
<evidence type="ECO:0000259" key="2">
    <source>
        <dbReference type="PROSITE" id="PS51832"/>
    </source>
</evidence>
<dbReference type="InterPro" id="IPR003607">
    <property type="entry name" value="HD/PDEase_dom"/>
</dbReference>
<protein>
    <submittedName>
        <fullName evidence="3">HD domain-containing protein</fullName>
    </submittedName>
</protein>
<feature type="transmembrane region" description="Helical" evidence="1">
    <location>
        <begin position="366"/>
        <end position="388"/>
    </location>
</feature>
<keyword evidence="1" id="KW-0472">Membrane</keyword>
<feature type="domain" description="HD-GYP" evidence="2">
    <location>
        <begin position="408"/>
        <end position="605"/>
    </location>
</feature>
<gene>
    <name evidence="3" type="ORF">SAMN02745161_1362</name>
</gene>
<dbReference type="AlphaFoldDB" id="A0A1N6FKI2"/>
<dbReference type="CDD" id="cd00077">
    <property type="entry name" value="HDc"/>
    <property type="match status" value="1"/>
</dbReference>
<dbReference type="InterPro" id="IPR037522">
    <property type="entry name" value="HD_GYP_dom"/>
</dbReference>
<evidence type="ECO:0000313" key="4">
    <source>
        <dbReference type="Proteomes" id="UP000184694"/>
    </source>
</evidence>
<keyword evidence="4" id="KW-1185">Reference proteome</keyword>
<evidence type="ECO:0000256" key="1">
    <source>
        <dbReference type="SAM" id="Phobius"/>
    </source>
</evidence>
<dbReference type="Gene3D" id="3.40.50.2300">
    <property type="match status" value="2"/>
</dbReference>
<dbReference type="PANTHER" id="PTHR45228">
    <property type="entry name" value="CYCLIC DI-GMP PHOSPHODIESTERASE TM_0186-RELATED"/>
    <property type="match status" value="1"/>
</dbReference>
<dbReference type="PANTHER" id="PTHR45228:SF9">
    <property type="entry name" value="3'3'-CGAMP-SPECIFIC PHOSPHODIESTERASE 2"/>
    <property type="match status" value="1"/>
</dbReference>
<dbReference type="OrthoDB" id="9764337at2"/>
<dbReference type="InterPro" id="IPR052020">
    <property type="entry name" value="Cyclic_di-GMP/3'3'-cGAMP_PDE"/>
</dbReference>
<dbReference type="Gene3D" id="1.10.3210.10">
    <property type="entry name" value="Hypothetical protein af1432"/>
    <property type="match status" value="1"/>
</dbReference>
<dbReference type="STRING" id="1121457.SAMN02745161_1362"/>
<dbReference type="SUPFAM" id="SSF109604">
    <property type="entry name" value="HD-domain/PDEase-like"/>
    <property type="match status" value="1"/>
</dbReference>
<accession>A0A1N6FKI2</accession>
<organism evidence="3 4">
    <name type="scientific">Halodesulfovibrio marinisediminis DSM 17456</name>
    <dbReference type="NCBI Taxonomy" id="1121457"/>
    <lineage>
        <taxon>Bacteria</taxon>
        <taxon>Pseudomonadati</taxon>
        <taxon>Thermodesulfobacteriota</taxon>
        <taxon>Desulfovibrionia</taxon>
        <taxon>Desulfovibrionales</taxon>
        <taxon>Desulfovibrionaceae</taxon>
        <taxon>Halodesulfovibrio</taxon>
    </lineage>
</organism>
<keyword evidence="1" id="KW-0812">Transmembrane</keyword>
<proteinExistence type="predicted"/>
<reference evidence="4" key="1">
    <citation type="submission" date="2016-11" db="EMBL/GenBank/DDBJ databases">
        <authorList>
            <person name="Varghese N."/>
            <person name="Submissions S."/>
        </authorList>
    </citation>
    <scope>NUCLEOTIDE SEQUENCE [LARGE SCALE GENOMIC DNA]</scope>
    <source>
        <strain evidence="4">DSM 17456</strain>
    </source>
</reference>
<dbReference type="Pfam" id="PF13487">
    <property type="entry name" value="HD_5"/>
    <property type="match status" value="1"/>
</dbReference>
<dbReference type="Proteomes" id="UP000184694">
    <property type="component" value="Unassembled WGS sequence"/>
</dbReference>
<evidence type="ECO:0000313" key="3">
    <source>
        <dbReference type="EMBL" id="SIN95761.1"/>
    </source>
</evidence>